<dbReference type="EMBL" id="MN739709">
    <property type="protein sequence ID" value="QHT22359.1"/>
    <property type="molecule type" value="Genomic_DNA"/>
</dbReference>
<name>A0A6C0E254_9ZZZZ</name>
<dbReference type="AlphaFoldDB" id="A0A6C0E254"/>
<organism evidence="1">
    <name type="scientific">viral metagenome</name>
    <dbReference type="NCBI Taxonomy" id="1070528"/>
    <lineage>
        <taxon>unclassified sequences</taxon>
        <taxon>metagenomes</taxon>
        <taxon>organismal metagenomes</taxon>
    </lineage>
</organism>
<sequence>MNKKRMSPQEYMLIYGDDDEKKDDKKDVECDLIYKKLKEKVKEYGITDVIKKPKFEYEDCKKTMTKISELYEKIKK</sequence>
<accession>A0A6C0E254</accession>
<reference evidence="1" key="1">
    <citation type="journal article" date="2020" name="Nature">
        <title>Giant virus diversity and host interactions through global metagenomics.</title>
        <authorList>
            <person name="Schulz F."/>
            <person name="Roux S."/>
            <person name="Paez-Espino D."/>
            <person name="Jungbluth S."/>
            <person name="Walsh D.A."/>
            <person name="Denef V.J."/>
            <person name="McMahon K.D."/>
            <person name="Konstantinidis K.T."/>
            <person name="Eloe-Fadrosh E.A."/>
            <person name="Kyrpides N.C."/>
            <person name="Woyke T."/>
        </authorList>
    </citation>
    <scope>NUCLEOTIDE SEQUENCE</scope>
    <source>
        <strain evidence="1">GVMAG-M-3300023179-111</strain>
    </source>
</reference>
<proteinExistence type="predicted"/>
<protein>
    <submittedName>
        <fullName evidence="1">Uncharacterized protein</fullName>
    </submittedName>
</protein>
<evidence type="ECO:0000313" key="1">
    <source>
        <dbReference type="EMBL" id="QHT22359.1"/>
    </source>
</evidence>